<dbReference type="AlphaFoldDB" id="A0A7K0D7T4"/>
<keyword evidence="3" id="KW-1185">Reference proteome</keyword>
<reference evidence="2 3" key="1">
    <citation type="submission" date="2019-10" db="EMBL/GenBank/DDBJ databases">
        <title>Nocardia macrotermitis sp. nov. and Nocardia aurantia sp. nov., isolated from the gut of fungus growing-termite Macrotermes natalensis.</title>
        <authorList>
            <person name="Benndorf R."/>
            <person name="Schwitalla J."/>
            <person name="Martin K."/>
            <person name="De Beer W."/>
            <person name="Kaster A.-K."/>
            <person name="Vollmers J."/>
            <person name="Poulsen M."/>
            <person name="Beemelmanns C."/>
        </authorList>
    </citation>
    <scope>NUCLEOTIDE SEQUENCE [LARGE SCALE GENOMIC DNA]</scope>
    <source>
        <strain evidence="2 3">RB20</strain>
    </source>
</reference>
<organism evidence="2 3">
    <name type="scientific">Nocardia macrotermitis</name>
    <dbReference type="NCBI Taxonomy" id="2585198"/>
    <lineage>
        <taxon>Bacteria</taxon>
        <taxon>Bacillati</taxon>
        <taxon>Actinomycetota</taxon>
        <taxon>Actinomycetes</taxon>
        <taxon>Mycobacteriales</taxon>
        <taxon>Nocardiaceae</taxon>
        <taxon>Nocardia</taxon>
    </lineage>
</organism>
<feature type="chain" id="PRO_5029600958" description="Chaplin" evidence="1">
    <location>
        <begin position="24"/>
        <end position="73"/>
    </location>
</feature>
<evidence type="ECO:0008006" key="4">
    <source>
        <dbReference type="Google" id="ProtNLM"/>
    </source>
</evidence>
<protein>
    <recommendedName>
        <fullName evidence="4">Chaplin</fullName>
    </recommendedName>
</protein>
<keyword evidence="1" id="KW-0732">Signal</keyword>
<dbReference type="RefSeq" id="WP_153412925.1">
    <property type="nucleotide sequence ID" value="NZ_WEGK01000011.1"/>
</dbReference>
<name>A0A7K0D7T4_9NOCA</name>
<evidence type="ECO:0000256" key="1">
    <source>
        <dbReference type="SAM" id="SignalP"/>
    </source>
</evidence>
<comment type="caution">
    <text evidence="2">The sequence shown here is derived from an EMBL/GenBank/DDBJ whole genome shotgun (WGS) entry which is preliminary data.</text>
</comment>
<dbReference type="Proteomes" id="UP000438448">
    <property type="component" value="Unassembled WGS sequence"/>
</dbReference>
<accession>A0A7K0D7T4</accession>
<evidence type="ECO:0000313" key="2">
    <source>
        <dbReference type="EMBL" id="MQY21826.1"/>
    </source>
</evidence>
<dbReference type="OrthoDB" id="4571842at2"/>
<sequence length="73" mass="6598">MKKTCAAVAIAGGLVLAAGPANADILGGGSSTPSTGSAVVDNGVQLVCALVTGITGSGASVIGSSVPAIPGCS</sequence>
<gene>
    <name evidence="2" type="ORF">NRB20_49390</name>
</gene>
<feature type="signal peptide" evidence="1">
    <location>
        <begin position="1"/>
        <end position="23"/>
    </location>
</feature>
<dbReference type="EMBL" id="WEGK01000011">
    <property type="protein sequence ID" value="MQY21826.1"/>
    <property type="molecule type" value="Genomic_DNA"/>
</dbReference>
<proteinExistence type="predicted"/>
<evidence type="ECO:0000313" key="3">
    <source>
        <dbReference type="Proteomes" id="UP000438448"/>
    </source>
</evidence>